<dbReference type="RefSeq" id="WP_226394353.1">
    <property type="nucleotide sequence ID" value="NZ_JADCKL010000002.1"/>
</dbReference>
<dbReference type="InterPro" id="IPR011009">
    <property type="entry name" value="Kinase-like_dom_sf"/>
</dbReference>
<dbReference type="SUPFAM" id="SSF56112">
    <property type="entry name" value="Protein kinase-like (PK-like)"/>
    <property type="match status" value="1"/>
</dbReference>
<dbReference type="InterPro" id="IPR008271">
    <property type="entry name" value="Ser/Thr_kinase_AS"/>
</dbReference>
<dbReference type="SMART" id="SM00220">
    <property type="entry name" value="S_TKc"/>
    <property type="match status" value="1"/>
</dbReference>
<dbReference type="Gene3D" id="1.10.510.10">
    <property type="entry name" value="Transferase(Phosphotransferase) domain 1"/>
    <property type="match status" value="1"/>
</dbReference>
<dbReference type="PROSITE" id="PS00108">
    <property type="entry name" value="PROTEIN_KINASE_ST"/>
    <property type="match status" value="1"/>
</dbReference>
<comment type="caution">
    <text evidence="2">The sequence shown here is derived from an EMBL/GenBank/DDBJ whole genome shotgun (WGS) entry which is preliminary data.</text>
</comment>
<dbReference type="InterPro" id="IPR000719">
    <property type="entry name" value="Prot_kinase_dom"/>
</dbReference>
<protein>
    <recommendedName>
        <fullName evidence="1">Protein kinase domain-containing protein</fullName>
    </recommendedName>
</protein>
<evidence type="ECO:0000259" key="1">
    <source>
        <dbReference type="PROSITE" id="PS50011"/>
    </source>
</evidence>
<sequence length="805" mass="93876">MAREKLKSGQLLELCGKDKNIKETFQILDLIGEGSLCLVYDVLCPNGMTGRLKEFYPASEGVEEMLFVREGAVLTRNPSCREGEAEQKLRTRFLRGYEHMRDIHVRDPKSRNEMPNYGELYTAGASIYWFMSYDEGLCYSNVGEETLAELCAVGLAVVRAVDRYHRLGYLHLDIKEENIFILPQTRDYIKFIDFDNIVSKEEIRGGAVYGYSEKTAAPEVQRGRRDLIREASDYYSVGAMIYRRLCRKEVTAMERVSMARFFLEEYLEEYGDVKEELGELLGQFFKRTLSNHPAHRYRSASEMEEQLQRIIERALPVETELAKAAIQKNLFCLFHRFPIYRYMGEGDTVSVLIDGEGEIADAAFRAVFGCCGQMLDKRLHIYLTCENPEYRKREKKKEMPALEKMAVLDRNNETGKYGLLYSPLAEVDFLTWRRFLEKEEEGLGDPVRYYLLADRNMERNRMRVGELADRLASGREEQVFIGCCAEKNEERREGNAVLCSFGRSRSQVDEEFYIKLIKQAFLIDQAYEGIPSGKDSARFDSFCRNIYRYQSSIENAMHLDCKLFYCGLHEENEARAADLFEKRVLDGGEDTPLYRELLFLEHRRWMASMAARGWDAYDRFGLERIKYGRQTGYKDAGRKRHPCMVDCERGEGCALRGIPGEQWSKEMEKIRKEDTELDHLDQVSVWLHARAGVLCQNKEQVMRHRVSEIEAGFAMQGDEMPESWIRVKRLLAHIREERGPFSGEWKQVMEDARRDIEEQQDEEMCRYFADLYEGVSVYQEYRHFHDYKETDGVLIAHIPEILRGF</sequence>
<evidence type="ECO:0000313" key="2">
    <source>
        <dbReference type="EMBL" id="MBE5062493.1"/>
    </source>
</evidence>
<name>A0ABR9RHS6_9FIRM</name>
<proteinExistence type="predicted"/>
<dbReference type="Pfam" id="PF00069">
    <property type="entry name" value="Pkinase"/>
    <property type="match status" value="1"/>
</dbReference>
<evidence type="ECO:0000313" key="3">
    <source>
        <dbReference type="Proteomes" id="UP000758652"/>
    </source>
</evidence>
<dbReference type="Proteomes" id="UP000758652">
    <property type="component" value="Unassembled WGS sequence"/>
</dbReference>
<gene>
    <name evidence="2" type="ORF">INF30_04345</name>
</gene>
<keyword evidence="3" id="KW-1185">Reference proteome</keyword>
<dbReference type="EMBL" id="JADCKL010000002">
    <property type="protein sequence ID" value="MBE5062493.1"/>
    <property type="molecule type" value="Genomic_DNA"/>
</dbReference>
<reference evidence="2 3" key="1">
    <citation type="submission" date="2020-10" db="EMBL/GenBank/DDBJ databases">
        <title>ChiBAC.</title>
        <authorList>
            <person name="Zenner C."/>
            <person name="Hitch T.C.A."/>
            <person name="Clavel T."/>
        </authorList>
    </citation>
    <scope>NUCLEOTIDE SEQUENCE [LARGE SCALE GENOMIC DNA]</scope>
    <source>
        <strain evidence="2 3">DSM 108991</strain>
    </source>
</reference>
<organism evidence="2 3">
    <name type="scientific">Claveliimonas monacensis</name>
    <dbReference type="NCBI Taxonomy" id="2779351"/>
    <lineage>
        <taxon>Bacteria</taxon>
        <taxon>Bacillati</taxon>
        <taxon>Bacillota</taxon>
        <taxon>Clostridia</taxon>
        <taxon>Lachnospirales</taxon>
        <taxon>Lachnospiraceae</taxon>
        <taxon>Claveliimonas</taxon>
    </lineage>
</organism>
<feature type="domain" description="Protein kinase" evidence="1">
    <location>
        <begin position="25"/>
        <end position="311"/>
    </location>
</feature>
<accession>A0ABR9RHS6</accession>
<dbReference type="PROSITE" id="PS50011">
    <property type="entry name" value="PROTEIN_KINASE_DOM"/>
    <property type="match status" value="1"/>
</dbReference>